<dbReference type="Proteomes" id="UP001139171">
    <property type="component" value="Unassembled WGS sequence"/>
</dbReference>
<comment type="caution">
    <text evidence="1">The sequence shown here is derived from an EMBL/GenBank/DDBJ whole genome shotgun (WGS) entry which is preliminary data.</text>
</comment>
<dbReference type="RefSeq" id="WP_230608167.1">
    <property type="nucleotide sequence ID" value="NZ_JAJNAG010000004.1"/>
</dbReference>
<sequence>MVKQHLLQQFVIIERVTYLHRSDFGLKLLAVRYSVEEAEALVQQLRQSYRQNEHNLISFLYLQVDNALLKQRLGVNHLAESGTEYQL</sequence>
<evidence type="ECO:0000313" key="1">
    <source>
        <dbReference type="EMBL" id="MCD1125186.1"/>
    </source>
</evidence>
<protein>
    <submittedName>
        <fullName evidence="1">Uncharacterized protein</fullName>
    </submittedName>
</protein>
<reference evidence="1" key="1">
    <citation type="submission" date="2021-11" db="EMBL/GenBank/DDBJ databases">
        <title>Jinshanibacter sp. isolated from one year old Eriocheir sinensis.</title>
        <authorList>
            <person name="Li J.-Y."/>
            <person name="He W."/>
            <person name="Gao T.-H."/>
        </authorList>
    </citation>
    <scope>NUCLEOTIDE SEQUENCE</scope>
    <source>
        <strain evidence="1">LJY008</strain>
    </source>
</reference>
<organism evidence="1 2">
    <name type="scientific">Limnobaculum eriocheiris</name>
    <dbReference type="NCBI Taxonomy" id="2897391"/>
    <lineage>
        <taxon>Bacteria</taxon>
        <taxon>Pseudomonadati</taxon>
        <taxon>Pseudomonadota</taxon>
        <taxon>Gammaproteobacteria</taxon>
        <taxon>Enterobacterales</taxon>
        <taxon>Budviciaceae</taxon>
        <taxon>Limnobaculum</taxon>
    </lineage>
</organism>
<proteinExistence type="predicted"/>
<dbReference type="EMBL" id="JAJNAG010000004">
    <property type="protein sequence ID" value="MCD1125186.1"/>
    <property type="molecule type" value="Genomic_DNA"/>
</dbReference>
<keyword evidence="2" id="KW-1185">Reference proteome</keyword>
<name>A0A9X1MTD5_9GAMM</name>
<evidence type="ECO:0000313" key="2">
    <source>
        <dbReference type="Proteomes" id="UP001139171"/>
    </source>
</evidence>
<accession>A0A9X1MTD5</accession>
<gene>
    <name evidence="1" type="ORF">LPW36_03950</name>
</gene>
<dbReference type="AlphaFoldDB" id="A0A9X1MTD5"/>